<proteinExistence type="predicted"/>
<sequence>TYCPSLLSYFQAATTTEQGWPPRLGVPEAAGQIDQNVRRLRSSLQGDVLHRKALDGACDGQFI</sequence>
<dbReference type="Proteomes" id="UP000265520">
    <property type="component" value="Unassembled WGS sequence"/>
</dbReference>
<comment type="caution">
    <text evidence="1">The sequence shown here is derived from an EMBL/GenBank/DDBJ whole genome shotgun (WGS) entry which is preliminary data.</text>
</comment>
<dbReference type="EMBL" id="LXQA011118933">
    <property type="protein sequence ID" value="MCI85575.1"/>
    <property type="molecule type" value="Genomic_DNA"/>
</dbReference>
<organism evidence="1 2">
    <name type="scientific">Trifolium medium</name>
    <dbReference type="NCBI Taxonomy" id="97028"/>
    <lineage>
        <taxon>Eukaryota</taxon>
        <taxon>Viridiplantae</taxon>
        <taxon>Streptophyta</taxon>
        <taxon>Embryophyta</taxon>
        <taxon>Tracheophyta</taxon>
        <taxon>Spermatophyta</taxon>
        <taxon>Magnoliopsida</taxon>
        <taxon>eudicotyledons</taxon>
        <taxon>Gunneridae</taxon>
        <taxon>Pentapetalae</taxon>
        <taxon>rosids</taxon>
        <taxon>fabids</taxon>
        <taxon>Fabales</taxon>
        <taxon>Fabaceae</taxon>
        <taxon>Papilionoideae</taxon>
        <taxon>50 kb inversion clade</taxon>
        <taxon>NPAAA clade</taxon>
        <taxon>Hologalegina</taxon>
        <taxon>IRL clade</taxon>
        <taxon>Trifolieae</taxon>
        <taxon>Trifolium</taxon>
    </lineage>
</organism>
<reference evidence="1 2" key="1">
    <citation type="journal article" date="2018" name="Front. Plant Sci.">
        <title>Red Clover (Trifolium pratense) and Zigzag Clover (T. medium) - A Picture of Genomic Similarities and Differences.</title>
        <authorList>
            <person name="Dluhosova J."/>
            <person name="Istvanek J."/>
            <person name="Nedelnik J."/>
            <person name="Repkova J."/>
        </authorList>
    </citation>
    <scope>NUCLEOTIDE SEQUENCE [LARGE SCALE GENOMIC DNA]</scope>
    <source>
        <strain evidence="2">cv. 10/8</strain>
        <tissue evidence="1">Leaf</tissue>
    </source>
</reference>
<accession>A0A392VFD6</accession>
<feature type="non-terminal residue" evidence="1">
    <location>
        <position position="1"/>
    </location>
</feature>
<evidence type="ECO:0000313" key="2">
    <source>
        <dbReference type="Proteomes" id="UP000265520"/>
    </source>
</evidence>
<name>A0A392VFD6_9FABA</name>
<evidence type="ECO:0000313" key="1">
    <source>
        <dbReference type="EMBL" id="MCI85575.1"/>
    </source>
</evidence>
<keyword evidence="2" id="KW-1185">Reference proteome</keyword>
<protein>
    <submittedName>
        <fullName evidence="1">Uncharacterized protein</fullName>
    </submittedName>
</protein>
<dbReference type="AlphaFoldDB" id="A0A392VFD6"/>